<feature type="compositionally biased region" description="Low complexity" evidence="1">
    <location>
        <begin position="68"/>
        <end position="78"/>
    </location>
</feature>
<keyword evidence="3" id="KW-1185">Reference proteome</keyword>
<reference evidence="2 3" key="1">
    <citation type="journal article" name="Sci. Rep.">
        <title>Genome-scale phylogenetic analyses confirm Olpidium as the closest living zoosporic fungus to the non-flagellated, terrestrial fungi.</title>
        <authorList>
            <person name="Chang Y."/>
            <person name="Rochon D."/>
            <person name="Sekimoto S."/>
            <person name="Wang Y."/>
            <person name="Chovatia M."/>
            <person name="Sandor L."/>
            <person name="Salamov A."/>
            <person name="Grigoriev I.V."/>
            <person name="Stajich J.E."/>
            <person name="Spatafora J.W."/>
        </authorList>
    </citation>
    <scope>NUCLEOTIDE SEQUENCE [LARGE SCALE GENOMIC DNA]</scope>
    <source>
        <strain evidence="2">S191</strain>
    </source>
</reference>
<organism evidence="2 3">
    <name type="scientific">Olpidium bornovanus</name>
    <dbReference type="NCBI Taxonomy" id="278681"/>
    <lineage>
        <taxon>Eukaryota</taxon>
        <taxon>Fungi</taxon>
        <taxon>Fungi incertae sedis</taxon>
        <taxon>Olpidiomycota</taxon>
        <taxon>Olpidiomycotina</taxon>
        <taxon>Olpidiomycetes</taxon>
        <taxon>Olpidiales</taxon>
        <taxon>Olpidiaceae</taxon>
        <taxon>Olpidium</taxon>
    </lineage>
</organism>
<dbReference type="AlphaFoldDB" id="A0A8H7ZV08"/>
<dbReference type="EMBL" id="JAEFCI010006043">
    <property type="protein sequence ID" value="KAG5459931.1"/>
    <property type="molecule type" value="Genomic_DNA"/>
</dbReference>
<gene>
    <name evidence="2" type="ORF">BJ554DRAFT_8090</name>
</gene>
<protein>
    <submittedName>
        <fullName evidence="2">Uncharacterized protein</fullName>
    </submittedName>
</protein>
<evidence type="ECO:0000313" key="3">
    <source>
        <dbReference type="Proteomes" id="UP000673691"/>
    </source>
</evidence>
<evidence type="ECO:0000256" key="1">
    <source>
        <dbReference type="SAM" id="MobiDB-lite"/>
    </source>
</evidence>
<feature type="non-terminal residue" evidence="2">
    <location>
        <position position="249"/>
    </location>
</feature>
<name>A0A8H7ZV08_9FUNG</name>
<evidence type="ECO:0000313" key="2">
    <source>
        <dbReference type="EMBL" id="KAG5459931.1"/>
    </source>
</evidence>
<sequence>MDAAATAAAAAAGLRPRPSTGPLPLHHHHHNHHQQQQQPLQFDLHQLCPEFSGLGIDLGLDQPPPAASPGAGRPADPGNAAGLHQGFLDDPQSLFGTLLPAAGPTLREAVKFSRSAAMRRRALSLGSSLLADAVYLGNGWPAPTAGVGGFVAPPLPAAVGGDWFEGAGTPGTGRPPAHASPGATSALTPGAVPVPLGAPYDACDDSDPQVWLALQASKRRIGAGKSSALAQKRPRANTVTGAGFDEHDA</sequence>
<feature type="compositionally biased region" description="Low complexity" evidence="1">
    <location>
        <begin position="1"/>
        <end position="12"/>
    </location>
</feature>
<comment type="caution">
    <text evidence="2">The sequence shown here is derived from an EMBL/GenBank/DDBJ whole genome shotgun (WGS) entry which is preliminary data.</text>
</comment>
<feature type="region of interest" description="Disordered" evidence="1">
    <location>
        <begin position="58"/>
        <end position="87"/>
    </location>
</feature>
<accession>A0A8H7ZV08</accession>
<feature type="region of interest" description="Disordered" evidence="1">
    <location>
        <begin position="164"/>
        <end position="190"/>
    </location>
</feature>
<feature type="region of interest" description="Disordered" evidence="1">
    <location>
        <begin position="222"/>
        <end position="249"/>
    </location>
</feature>
<dbReference type="Proteomes" id="UP000673691">
    <property type="component" value="Unassembled WGS sequence"/>
</dbReference>
<feature type="region of interest" description="Disordered" evidence="1">
    <location>
        <begin position="1"/>
        <end position="39"/>
    </location>
</feature>
<proteinExistence type="predicted"/>